<dbReference type="EMBL" id="KB742773">
    <property type="protein sequence ID" value="EOB04640.1"/>
    <property type="molecule type" value="Genomic_DNA"/>
</dbReference>
<evidence type="ECO:0000313" key="2">
    <source>
        <dbReference type="Proteomes" id="UP000296049"/>
    </source>
</evidence>
<keyword evidence="2" id="KW-1185">Reference proteome</keyword>
<gene>
    <name evidence="1" type="ORF">Anapl_02769</name>
</gene>
<reference evidence="2" key="1">
    <citation type="journal article" date="2013" name="Nat. Genet.">
        <title>The duck genome and transcriptome provide insight into an avian influenza virus reservoir species.</title>
        <authorList>
            <person name="Huang Y."/>
            <person name="Li Y."/>
            <person name="Burt D.W."/>
            <person name="Chen H."/>
            <person name="Zhang Y."/>
            <person name="Qian W."/>
            <person name="Kim H."/>
            <person name="Gan S."/>
            <person name="Zhao Y."/>
            <person name="Li J."/>
            <person name="Yi K."/>
            <person name="Feng H."/>
            <person name="Zhu P."/>
            <person name="Li B."/>
            <person name="Liu Q."/>
            <person name="Fairley S."/>
            <person name="Magor K.E."/>
            <person name="Du Z."/>
            <person name="Hu X."/>
            <person name="Goodman L."/>
            <person name="Tafer H."/>
            <person name="Vignal A."/>
            <person name="Lee T."/>
            <person name="Kim K.W."/>
            <person name="Sheng Z."/>
            <person name="An Y."/>
            <person name="Searle S."/>
            <person name="Herrero J."/>
            <person name="Groenen M.A."/>
            <person name="Crooijmans R.P."/>
            <person name="Faraut T."/>
            <person name="Cai Q."/>
            <person name="Webster R.G."/>
            <person name="Aldridge J.R."/>
            <person name="Warren W.C."/>
            <person name="Bartschat S."/>
            <person name="Kehr S."/>
            <person name="Marz M."/>
            <person name="Stadler P.F."/>
            <person name="Smith J."/>
            <person name="Kraus R.H."/>
            <person name="Zhao Y."/>
            <person name="Ren L."/>
            <person name="Fei J."/>
            <person name="Morisson M."/>
            <person name="Kaiser P."/>
            <person name="Griffin D.K."/>
            <person name="Rao M."/>
            <person name="Pitel F."/>
            <person name="Wang J."/>
            <person name="Li N."/>
        </authorList>
    </citation>
    <scope>NUCLEOTIDE SEQUENCE [LARGE SCALE GENOMIC DNA]</scope>
</reference>
<name>R0LSB9_ANAPL</name>
<protein>
    <submittedName>
        <fullName evidence="1">Uncharacterized protein</fullName>
    </submittedName>
</protein>
<sequence length="193" mass="20513">MGLSKGSAAFPHGPRVCAVPARCVGVLVVLLVGAWDARAQSEFQTSSVYLWKTEGNHEPSFILENVVDSSVMGKQKGIVGAADNEAYGRDFKENPCRNNACLVQRCNFSRETAQGLCEGIMQLVTAKGKVKKHPCLAASVSIPGAAAKPEAVTIQHITTADRGLTARPAPDHKLGFQFGIFCASVSKADLVLM</sequence>
<dbReference type="Proteomes" id="UP000296049">
    <property type="component" value="Unassembled WGS sequence"/>
</dbReference>
<organism evidence="1 2">
    <name type="scientific">Anas platyrhynchos</name>
    <name type="common">Mallard</name>
    <name type="synonym">Anas boschas</name>
    <dbReference type="NCBI Taxonomy" id="8839"/>
    <lineage>
        <taxon>Eukaryota</taxon>
        <taxon>Metazoa</taxon>
        <taxon>Chordata</taxon>
        <taxon>Craniata</taxon>
        <taxon>Vertebrata</taxon>
        <taxon>Euteleostomi</taxon>
        <taxon>Archelosauria</taxon>
        <taxon>Archosauria</taxon>
        <taxon>Dinosauria</taxon>
        <taxon>Saurischia</taxon>
        <taxon>Theropoda</taxon>
        <taxon>Coelurosauria</taxon>
        <taxon>Aves</taxon>
        <taxon>Neognathae</taxon>
        <taxon>Galloanserae</taxon>
        <taxon>Anseriformes</taxon>
        <taxon>Anatidae</taxon>
        <taxon>Anatinae</taxon>
        <taxon>Anas</taxon>
    </lineage>
</organism>
<accession>R0LSB9</accession>
<proteinExistence type="predicted"/>
<dbReference type="AlphaFoldDB" id="R0LSB9"/>
<evidence type="ECO:0000313" key="1">
    <source>
        <dbReference type="EMBL" id="EOB04640.1"/>
    </source>
</evidence>